<dbReference type="Proteomes" id="UP001197247">
    <property type="component" value="Unassembled WGS sequence"/>
</dbReference>
<feature type="coiled-coil region" evidence="2">
    <location>
        <begin position="49"/>
        <end position="118"/>
    </location>
</feature>
<gene>
    <name evidence="5" type="ORF">KIH74_34470</name>
</gene>
<keyword evidence="6" id="KW-1185">Reference proteome</keyword>
<keyword evidence="2" id="KW-0175">Coiled coil</keyword>
<feature type="domain" description="M23ase beta-sheet core" evidence="4">
    <location>
        <begin position="333"/>
        <end position="430"/>
    </location>
</feature>
<reference evidence="5 6" key="1">
    <citation type="submission" date="2021-05" db="EMBL/GenBank/DDBJ databases">
        <title>Kineosporia and Streptomyces sp. nov. two new marine actinobacteria isolated from Coral.</title>
        <authorList>
            <person name="Buangrab K."/>
            <person name="Sutthacheep M."/>
            <person name="Yeemin T."/>
            <person name="Harunari E."/>
            <person name="Igarashi Y."/>
            <person name="Kanchanasin P."/>
            <person name="Tanasupawat S."/>
            <person name="Phongsopitanun W."/>
        </authorList>
    </citation>
    <scope>NUCLEOTIDE SEQUENCE [LARGE SCALE GENOMIC DNA]</scope>
    <source>
        <strain evidence="5 6">J2-2</strain>
    </source>
</reference>
<evidence type="ECO:0000259" key="4">
    <source>
        <dbReference type="Pfam" id="PF01551"/>
    </source>
</evidence>
<dbReference type="PANTHER" id="PTHR21666:SF289">
    <property type="entry name" value="L-ALA--D-GLU ENDOPEPTIDASE"/>
    <property type="match status" value="1"/>
</dbReference>
<dbReference type="Gene3D" id="6.10.250.3150">
    <property type="match status" value="1"/>
</dbReference>
<evidence type="ECO:0000256" key="3">
    <source>
        <dbReference type="SAM" id="SignalP"/>
    </source>
</evidence>
<dbReference type="PANTHER" id="PTHR21666">
    <property type="entry name" value="PEPTIDASE-RELATED"/>
    <property type="match status" value="1"/>
</dbReference>
<evidence type="ECO:0000313" key="5">
    <source>
        <dbReference type="EMBL" id="MBT0774101.1"/>
    </source>
</evidence>
<dbReference type="InterPro" id="IPR050570">
    <property type="entry name" value="Cell_wall_metabolism_enzyme"/>
</dbReference>
<name>A0ABS5TTG2_9ACTN</name>
<dbReference type="Pfam" id="PF01551">
    <property type="entry name" value="Peptidase_M23"/>
    <property type="match status" value="1"/>
</dbReference>
<keyword evidence="1 3" id="KW-0732">Signal</keyword>
<evidence type="ECO:0000313" key="6">
    <source>
        <dbReference type="Proteomes" id="UP001197247"/>
    </source>
</evidence>
<protein>
    <submittedName>
        <fullName evidence="5">Peptidoglycan DD-metalloendopeptidase family protein</fullName>
    </submittedName>
</protein>
<dbReference type="SUPFAM" id="SSF51261">
    <property type="entry name" value="Duplicated hybrid motif"/>
    <property type="match status" value="1"/>
</dbReference>
<sequence>MTRKSTHFRTTRARGTRRPARVLAAVAVAASALAVCVTNVAQTAPAAVADDVKDRQDKLSDQLKELREDLEGTSDELVDAAVRLKTAESRLSEANDRRDAAEEALARAGRRDEELADQLVLAEAAVGKSQRELEARATQEQETRDRLAGIARQAYVSSGMAGLSIALGAQSPEQFADRVSVADNALRAQSGVIDRLSVEQAETRADEAKLEAGRRRVAALKQQSEQVVAQREQATSQARQAADEIGRLVGERERAVEAISARKAAEQKRVDDLEAEQDRLAEILRERARASSGSGSGGGVVADGGSGLSFPVSAPVTSGYGWRYHPILNYRRLHAGTDFGAACGTPVRAAASGSIVRAGWSGGYGNQIVVDHGRLRGSGVATSYNHLSRIVVSSGHVSRGQVIAYSGTTGLSTGCHLHFEVYVNGSTTDPMGWL</sequence>
<evidence type="ECO:0000256" key="1">
    <source>
        <dbReference type="ARBA" id="ARBA00022729"/>
    </source>
</evidence>
<proteinExistence type="predicted"/>
<accession>A0ABS5TTG2</accession>
<evidence type="ECO:0000256" key="2">
    <source>
        <dbReference type="SAM" id="Coils"/>
    </source>
</evidence>
<feature type="chain" id="PRO_5046465014" evidence="3">
    <location>
        <begin position="35"/>
        <end position="434"/>
    </location>
</feature>
<dbReference type="Gene3D" id="2.70.70.10">
    <property type="entry name" value="Glucose Permease (Domain IIA)"/>
    <property type="match status" value="1"/>
</dbReference>
<comment type="caution">
    <text evidence="5">The sequence shown here is derived from an EMBL/GenBank/DDBJ whole genome shotgun (WGS) entry which is preliminary data.</text>
</comment>
<feature type="coiled-coil region" evidence="2">
    <location>
        <begin position="217"/>
        <end position="283"/>
    </location>
</feature>
<dbReference type="CDD" id="cd12797">
    <property type="entry name" value="M23_peptidase"/>
    <property type="match status" value="1"/>
</dbReference>
<dbReference type="InterPro" id="IPR011055">
    <property type="entry name" value="Dup_hybrid_motif"/>
</dbReference>
<dbReference type="EMBL" id="JAHBAY010000023">
    <property type="protein sequence ID" value="MBT0774101.1"/>
    <property type="molecule type" value="Genomic_DNA"/>
</dbReference>
<dbReference type="RefSeq" id="WP_214160639.1">
    <property type="nucleotide sequence ID" value="NZ_JAHBAY010000023.1"/>
</dbReference>
<organism evidence="5 6">
    <name type="scientific">Kineosporia corallincola</name>
    <dbReference type="NCBI Taxonomy" id="2835133"/>
    <lineage>
        <taxon>Bacteria</taxon>
        <taxon>Bacillati</taxon>
        <taxon>Actinomycetota</taxon>
        <taxon>Actinomycetes</taxon>
        <taxon>Kineosporiales</taxon>
        <taxon>Kineosporiaceae</taxon>
        <taxon>Kineosporia</taxon>
    </lineage>
</organism>
<dbReference type="InterPro" id="IPR016047">
    <property type="entry name" value="M23ase_b-sheet_dom"/>
</dbReference>
<feature type="signal peptide" evidence="3">
    <location>
        <begin position="1"/>
        <end position="34"/>
    </location>
</feature>